<gene>
    <name evidence="2" type="ORF">LPB04_04105</name>
</gene>
<feature type="transmembrane region" description="Helical" evidence="1">
    <location>
        <begin position="297"/>
        <end position="317"/>
    </location>
</feature>
<dbReference type="RefSeq" id="WP_193687493.1">
    <property type="nucleotide sequence ID" value="NZ_CP062941.1"/>
</dbReference>
<evidence type="ECO:0008006" key="4">
    <source>
        <dbReference type="Google" id="ProtNLM"/>
    </source>
</evidence>
<reference evidence="2 3" key="1">
    <citation type="submission" date="2020-10" db="EMBL/GenBank/DDBJ databases">
        <title>Genome sequencing of Massilia sp. LPB0304.</title>
        <authorList>
            <person name="Kim J."/>
        </authorList>
    </citation>
    <scope>NUCLEOTIDE SEQUENCE [LARGE SCALE GENOMIC DNA]</scope>
    <source>
        <strain evidence="2 3">LPB0304</strain>
    </source>
</reference>
<dbReference type="KEGG" id="mlir:LPB04_04105"/>
<evidence type="ECO:0000313" key="2">
    <source>
        <dbReference type="EMBL" id="QOL50503.1"/>
    </source>
</evidence>
<feature type="transmembrane region" description="Helical" evidence="1">
    <location>
        <begin position="53"/>
        <end position="71"/>
    </location>
</feature>
<dbReference type="NCBIfam" id="TIGR02226">
    <property type="entry name" value="two_anch"/>
    <property type="match status" value="1"/>
</dbReference>
<keyword evidence="3" id="KW-1185">Reference proteome</keyword>
<evidence type="ECO:0000256" key="1">
    <source>
        <dbReference type="SAM" id="Phobius"/>
    </source>
</evidence>
<name>A0A7L9U608_9BURK</name>
<organism evidence="2 3">
    <name type="scientific">Massilia litorea</name>
    <dbReference type="NCBI Taxonomy" id="2769491"/>
    <lineage>
        <taxon>Bacteria</taxon>
        <taxon>Pseudomonadati</taxon>
        <taxon>Pseudomonadota</taxon>
        <taxon>Betaproteobacteria</taxon>
        <taxon>Burkholderiales</taxon>
        <taxon>Oxalobacteraceae</taxon>
        <taxon>Telluria group</taxon>
        <taxon>Massilia</taxon>
    </lineage>
</organism>
<keyword evidence="1" id="KW-1133">Transmembrane helix</keyword>
<keyword evidence="1" id="KW-0812">Transmembrane</keyword>
<evidence type="ECO:0000313" key="3">
    <source>
        <dbReference type="Proteomes" id="UP000593875"/>
    </source>
</evidence>
<dbReference type="EMBL" id="CP062941">
    <property type="protein sequence ID" value="QOL50503.1"/>
    <property type="molecule type" value="Genomic_DNA"/>
</dbReference>
<accession>A0A7L9U608</accession>
<dbReference type="InterPro" id="IPR011933">
    <property type="entry name" value="Double_TM_dom"/>
</dbReference>
<protein>
    <recommendedName>
        <fullName evidence="4">N-terminal double-transmembrane domain-containing protein</fullName>
    </recommendedName>
</protein>
<proteinExistence type="predicted"/>
<keyword evidence="1" id="KW-0472">Membrane</keyword>
<dbReference type="AlphaFoldDB" id="A0A7L9U608"/>
<sequence length="327" mass="36283">MNSLWWLALPTLLLPVWWHRKKRVQVKAELLASARFLPSTQPKQMRVWRWSDIVLLIVRCLLLACAIAWLADPVFPWRGNTVIVADGTDGGWAEREVKAAGYEEAARLPLPANAALAWIRAHEREFKPDARLLVLGDVPMPATLPQFGRSVELRTLAKPAPQVEAHVAIFSTRAGEWRRLFGAQDGPLRVVVDDGPNPKTELIVWDRPDAPPATLHVPLWWATDAGAFVELAQSKAAAGIRYADGARGRVWVSNAWPPGDPAAARSLLETWRELHYAPLPYTAPALAFARTEVPARAYASGALCDVLMLALVALFALERILAHARRR</sequence>
<dbReference type="Proteomes" id="UP000593875">
    <property type="component" value="Chromosome"/>
</dbReference>